<dbReference type="Gene3D" id="1.10.10.10">
    <property type="entry name" value="Winged helix-like DNA-binding domain superfamily/Winged helix DNA-binding domain"/>
    <property type="match status" value="1"/>
</dbReference>
<feature type="region of interest" description="Disordered" evidence="1">
    <location>
        <begin position="142"/>
        <end position="163"/>
    </location>
</feature>
<feature type="domain" description="Transcriptional repressor PaaX-like C-terminal" evidence="3">
    <location>
        <begin position="223"/>
        <end position="263"/>
    </location>
</feature>
<dbReference type="InterPro" id="IPR012906">
    <property type="entry name" value="PaaX-like_N"/>
</dbReference>
<organism evidence="5 6">
    <name type="scientific">Dietzia natronolimnaea</name>
    <dbReference type="NCBI Taxonomy" id="161920"/>
    <lineage>
        <taxon>Bacteria</taxon>
        <taxon>Bacillati</taxon>
        <taxon>Actinomycetota</taxon>
        <taxon>Actinomycetes</taxon>
        <taxon>Mycobacteriales</taxon>
        <taxon>Dietziaceae</taxon>
        <taxon>Dietzia</taxon>
    </lineage>
</organism>
<feature type="domain" description="Transcriptional repressor PaaX-like central Cas2-like" evidence="4">
    <location>
        <begin position="91"/>
        <end position="139"/>
    </location>
</feature>
<evidence type="ECO:0000313" key="6">
    <source>
        <dbReference type="Proteomes" id="UP000218810"/>
    </source>
</evidence>
<dbReference type="Gene3D" id="1.20.58.1460">
    <property type="match status" value="1"/>
</dbReference>
<dbReference type="AlphaFoldDB" id="A0A2A2WL91"/>
<dbReference type="InterPro" id="IPR048846">
    <property type="entry name" value="PaaX-like_central"/>
</dbReference>
<name>A0A2A2WL91_9ACTN</name>
<dbReference type="InterPro" id="IPR036388">
    <property type="entry name" value="WH-like_DNA-bd_sf"/>
</dbReference>
<dbReference type="Pfam" id="PF08223">
    <property type="entry name" value="PaaX_C"/>
    <property type="match status" value="1"/>
</dbReference>
<feature type="domain" description="Transcriptional repressor PaaX-like N-terminal" evidence="2">
    <location>
        <begin position="14"/>
        <end position="74"/>
    </location>
</feature>
<sequence>MVPSSLQLPVNLTARSAVLSVLLGMRPAEATSAGIIEVAVHLGFKESAVRVALTRMVAAGDLHRDNGVYRLSPRLIARQRRQDAALSPSLRPWDGQWSMQVVTVPADAVTRAATRTELIESRYAELREGVWMRPDNLDALHTGRSEYTGRSENTGRPEYSERSAALSSRTTVFSCRPEGDVEALTEDLFAPTGWSATGQTLLVAAERADDMSRRFEVAAATVRHILHDPLLPVELLPDDWPGERLRESYDRFRAEFATFATAVLDDGR</sequence>
<evidence type="ECO:0000256" key="1">
    <source>
        <dbReference type="SAM" id="MobiDB-lite"/>
    </source>
</evidence>
<accession>A0A2A2WL91</accession>
<dbReference type="Pfam" id="PF20803">
    <property type="entry name" value="PaaX_M"/>
    <property type="match status" value="1"/>
</dbReference>
<comment type="caution">
    <text evidence="5">The sequence shown here is derived from an EMBL/GenBank/DDBJ whole genome shotgun (WGS) entry which is preliminary data.</text>
</comment>
<dbReference type="Gene3D" id="3.30.70.2650">
    <property type="match status" value="1"/>
</dbReference>
<evidence type="ECO:0000259" key="4">
    <source>
        <dbReference type="Pfam" id="PF20803"/>
    </source>
</evidence>
<dbReference type="GO" id="GO:0006351">
    <property type="term" value="P:DNA-templated transcription"/>
    <property type="evidence" value="ECO:0007669"/>
    <property type="project" value="TreeGrafter"/>
</dbReference>
<dbReference type="OrthoDB" id="2270427at2"/>
<dbReference type="PANTHER" id="PTHR30319:SF1">
    <property type="entry name" value="TRANSCRIPTIONAL REPRESSOR PAAX"/>
    <property type="match status" value="1"/>
</dbReference>
<evidence type="ECO:0000259" key="3">
    <source>
        <dbReference type="Pfam" id="PF08223"/>
    </source>
</evidence>
<dbReference type="RefSeq" id="WP_095719285.1">
    <property type="nucleotide sequence ID" value="NZ_NTGA01000034.1"/>
</dbReference>
<gene>
    <name evidence="5" type="ORF">CEY15_16140</name>
</gene>
<proteinExistence type="predicted"/>
<dbReference type="Proteomes" id="UP000218810">
    <property type="component" value="Unassembled WGS sequence"/>
</dbReference>
<dbReference type="EMBL" id="NTGA01000034">
    <property type="protein sequence ID" value="PAY21967.1"/>
    <property type="molecule type" value="Genomic_DNA"/>
</dbReference>
<evidence type="ECO:0000259" key="2">
    <source>
        <dbReference type="Pfam" id="PF07848"/>
    </source>
</evidence>
<feature type="compositionally biased region" description="Basic and acidic residues" evidence="1">
    <location>
        <begin position="142"/>
        <end position="161"/>
    </location>
</feature>
<evidence type="ECO:0000313" key="5">
    <source>
        <dbReference type="EMBL" id="PAY21967.1"/>
    </source>
</evidence>
<dbReference type="Pfam" id="PF07848">
    <property type="entry name" value="PaaX"/>
    <property type="match status" value="1"/>
</dbReference>
<dbReference type="InterPro" id="IPR013225">
    <property type="entry name" value="PaaX_C"/>
</dbReference>
<keyword evidence="6" id="KW-1185">Reference proteome</keyword>
<reference evidence="6" key="1">
    <citation type="submission" date="2017-09" db="EMBL/GenBank/DDBJ databases">
        <authorList>
            <person name="Zhang Y."/>
            <person name="Huang X."/>
            <person name="Liu J."/>
            <person name="Lu L."/>
            <person name="Peng K."/>
        </authorList>
    </citation>
    <scope>NUCLEOTIDE SEQUENCE [LARGE SCALE GENOMIC DNA]</scope>
    <source>
        <strain evidence="6">S-XJ-1</strain>
    </source>
</reference>
<dbReference type="PANTHER" id="PTHR30319">
    <property type="entry name" value="PHENYLACETIC ACID REGULATOR-RELATED TRANSCRIPTIONAL REPRESSOR"/>
    <property type="match status" value="1"/>
</dbReference>
<protein>
    <submittedName>
        <fullName evidence="5">PaaX domain-containing protein, C-domain protein</fullName>
    </submittedName>
</protein>